<sequence>MGALKSPPGPNCVHLCVDMQRLFSVNGPWPAPWMQRVLPAVERLVAHCPERTVFTRFIPPPRPEDACGMWRAYYAKWSNVTREAMDLSLLRLMPELERFAPPAPVIDKPVYSGFATGALHAYLQGKGIDTLIVTGSETDVCVLSTVLGAVDHGYRIIIVKDGLCSSSDEAHDASLKLYARRFQTQIELADAAEVRDVWRP</sequence>
<evidence type="ECO:0000313" key="4">
    <source>
        <dbReference type="Proteomes" id="UP000007730"/>
    </source>
</evidence>
<dbReference type="PANTHER" id="PTHR43540">
    <property type="entry name" value="PEROXYUREIDOACRYLATE/UREIDOACRYLATE AMIDOHYDROLASE-RELATED"/>
    <property type="match status" value="1"/>
</dbReference>
<evidence type="ECO:0000259" key="2">
    <source>
        <dbReference type="Pfam" id="PF00857"/>
    </source>
</evidence>
<dbReference type="RefSeq" id="WP_013912833.1">
    <property type="nucleotide sequence ID" value="NC_011386.1"/>
</dbReference>
<dbReference type="PANTHER" id="PTHR43540:SF6">
    <property type="entry name" value="ISOCHORISMATASE-LIKE DOMAIN-CONTAINING PROTEIN"/>
    <property type="match status" value="1"/>
</dbReference>
<keyword evidence="4" id="KW-1185">Reference proteome</keyword>
<dbReference type="Pfam" id="PF00857">
    <property type="entry name" value="Isochorismatase"/>
    <property type="match status" value="1"/>
</dbReference>
<evidence type="ECO:0000313" key="3">
    <source>
        <dbReference type="EMBL" id="AEI05377.1"/>
    </source>
</evidence>
<dbReference type="KEGG" id="ocg:OCA5_c06540"/>
<dbReference type="EMBL" id="CP002826">
    <property type="protein sequence ID" value="AEI05377.1"/>
    <property type="molecule type" value="Genomic_DNA"/>
</dbReference>
<accession>F8BXG1</accession>
<dbReference type="Gene3D" id="3.40.50.850">
    <property type="entry name" value="Isochorismatase-like"/>
    <property type="match status" value="1"/>
</dbReference>
<reference evidence="3 4" key="1">
    <citation type="journal article" date="2011" name="J. Bacteriol.">
        <title>Complete genome sequences of the chemolithoautotrophic Oligotropha carboxidovorans strains OM4 and OM5.</title>
        <authorList>
            <person name="Volland S."/>
            <person name="Rachinger M."/>
            <person name="Strittmatter A."/>
            <person name="Daniel R."/>
            <person name="Gottschalk G."/>
            <person name="Meyer O."/>
        </authorList>
    </citation>
    <scope>NUCLEOTIDE SEQUENCE [LARGE SCALE GENOMIC DNA]</scope>
    <source>
        <strain evidence="4">ATCC 49405 / DSM 1227 / KCTC 32145 / OM5</strain>
    </source>
</reference>
<feature type="domain" description="Isochorismatase-like" evidence="2">
    <location>
        <begin position="13"/>
        <end position="189"/>
    </location>
</feature>
<dbReference type="OrthoDB" id="9811489at2"/>
<dbReference type="PATRIC" id="fig|504832.7.peg.684"/>
<protein>
    <submittedName>
        <fullName evidence="3">Hydrolase, isochorismatase-like protein</fullName>
    </submittedName>
</protein>
<dbReference type="CDD" id="cd00431">
    <property type="entry name" value="cysteine_hydrolases"/>
    <property type="match status" value="1"/>
</dbReference>
<dbReference type="eggNOG" id="COG1335">
    <property type="taxonomic scope" value="Bacteria"/>
</dbReference>
<dbReference type="InterPro" id="IPR050272">
    <property type="entry name" value="Isochorismatase-like_hydrls"/>
</dbReference>
<keyword evidence="1 3" id="KW-0378">Hydrolase</keyword>
<dbReference type="InterPro" id="IPR036380">
    <property type="entry name" value="Isochorismatase-like_sf"/>
</dbReference>
<name>F8BXG1_AFIC5</name>
<dbReference type="Proteomes" id="UP000007730">
    <property type="component" value="Chromosome"/>
</dbReference>
<dbReference type="STRING" id="504832.OCA5_c06540"/>
<dbReference type="SUPFAM" id="SSF52499">
    <property type="entry name" value="Isochorismatase-like hydrolases"/>
    <property type="match status" value="1"/>
</dbReference>
<dbReference type="GO" id="GO:0016787">
    <property type="term" value="F:hydrolase activity"/>
    <property type="evidence" value="ECO:0007669"/>
    <property type="project" value="UniProtKB-KW"/>
</dbReference>
<proteinExistence type="predicted"/>
<dbReference type="HOGENOM" id="CLU_091983_0_0_5"/>
<organism evidence="3 4">
    <name type="scientific">Afipia carboxidovorans (strain ATCC 49405 / DSM 1227 / KCTC 32145 / OM5)</name>
    <name type="common">Oligotropha carboxidovorans</name>
    <dbReference type="NCBI Taxonomy" id="504832"/>
    <lineage>
        <taxon>Bacteria</taxon>
        <taxon>Pseudomonadati</taxon>
        <taxon>Pseudomonadota</taxon>
        <taxon>Alphaproteobacteria</taxon>
        <taxon>Hyphomicrobiales</taxon>
        <taxon>Nitrobacteraceae</taxon>
        <taxon>Afipia</taxon>
    </lineage>
</organism>
<gene>
    <name evidence="3" type="ordered locus">OCA5_c06540</name>
</gene>
<dbReference type="InterPro" id="IPR000868">
    <property type="entry name" value="Isochorismatase-like_dom"/>
</dbReference>
<dbReference type="AlphaFoldDB" id="F8BXG1"/>
<evidence type="ECO:0000256" key="1">
    <source>
        <dbReference type="ARBA" id="ARBA00022801"/>
    </source>
</evidence>